<comment type="similarity">
    <text evidence="2 9">Belongs to the glycosyl hydrolase 8 (cellulase D) family.</text>
</comment>
<dbReference type="PRINTS" id="PR00735">
    <property type="entry name" value="GLHYDRLASE8"/>
</dbReference>
<evidence type="ECO:0000256" key="8">
    <source>
        <dbReference type="PROSITE-ProRule" id="PRU10058"/>
    </source>
</evidence>
<keyword evidence="6 9" id="KW-0326">Glycosidase</keyword>
<name>A0A370U8Q8_9GAMM</name>
<comment type="catalytic activity">
    <reaction evidence="1">
        <text>Endohydrolysis of (1-&gt;4)-beta-D-glucosidic linkages in cellulose, lichenin and cereal beta-D-glucans.</text>
        <dbReference type="EC" id="3.2.1.4"/>
    </reaction>
</comment>
<dbReference type="EMBL" id="QKRA01000004">
    <property type="protein sequence ID" value="RDL44179.1"/>
    <property type="molecule type" value="Genomic_DNA"/>
</dbReference>
<evidence type="ECO:0000256" key="9">
    <source>
        <dbReference type="RuleBase" id="RU361167"/>
    </source>
</evidence>
<keyword evidence="4 9" id="KW-0378">Hydrolase</keyword>
<dbReference type="Proteomes" id="UP000254326">
    <property type="component" value="Unassembled WGS sequence"/>
</dbReference>
<keyword evidence="7 9" id="KW-0624">Polysaccharide degradation</keyword>
<sequence>MKLLFSIVMSSLFALGAPAFAGVIQPSYEQAELDAQLTSFYQQWKASYLRQGCGAGRYYVDAAGDGNAVEGGTADSTLSISEGHGYGMLITVMMADFDPDAQEIFNGMVSFFRDHPAQSNPGLMAWNQLRICVNAGEDVGGDNSATDGDLDIAYALLLADSKWGSRGSVNYRAEALKVISAIKQLEIDPISHFVRIGDWVDRIDGGRYAHTTRSSDFMVSHFKAFADVSGDDSWYFVRNQTYSIIDHIRSSYSPDTSLTPDFIVNVPRNARPAEPDFIEGDGDGEYSWNAVRYPWRIALDYRLYGERRAFYALLPINHWIKKASGGDPERIADTYTLSGDYSTESGFGSMAFVSMFAVAATIDKSNQQWLDALWRNMYQTSINEEDYYGNTLKLLSMITITGHWQKP</sequence>
<evidence type="ECO:0000256" key="4">
    <source>
        <dbReference type="ARBA" id="ARBA00022801"/>
    </source>
</evidence>
<dbReference type="InterPro" id="IPR012341">
    <property type="entry name" value="6hp_glycosidase-like_sf"/>
</dbReference>
<evidence type="ECO:0000256" key="7">
    <source>
        <dbReference type="ARBA" id="ARBA00023326"/>
    </source>
</evidence>
<keyword evidence="3 10" id="KW-0732">Signal</keyword>
<dbReference type="InterPro" id="IPR019834">
    <property type="entry name" value="Glyco_hydro_8_CS"/>
</dbReference>
<dbReference type="AlphaFoldDB" id="A0A370U8Q8"/>
<dbReference type="PROSITE" id="PS00812">
    <property type="entry name" value="GLYCOSYL_HYDROL_F8"/>
    <property type="match status" value="1"/>
</dbReference>
<keyword evidence="5" id="KW-0136">Cellulose degradation</keyword>
<feature type="signal peptide" evidence="10">
    <location>
        <begin position="1"/>
        <end position="21"/>
    </location>
</feature>
<comment type="caution">
    <text evidence="11">The sequence shown here is derived from an EMBL/GenBank/DDBJ whole genome shotgun (WGS) entry which is preliminary data.</text>
</comment>
<reference evidence="11 12" key="1">
    <citation type="submission" date="2018-06" db="EMBL/GenBank/DDBJ databases">
        <title>Marinomonas sp. YLB-05 draft genome sequence.</title>
        <authorList>
            <person name="Yu L."/>
            <person name="Tang X."/>
        </authorList>
    </citation>
    <scope>NUCLEOTIDE SEQUENCE [LARGE SCALE GENOMIC DNA]</scope>
    <source>
        <strain evidence="11 12">YLB-05</strain>
    </source>
</reference>
<dbReference type="OrthoDB" id="9803461at2"/>
<evidence type="ECO:0000313" key="11">
    <source>
        <dbReference type="EMBL" id="RDL44179.1"/>
    </source>
</evidence>
<evidence type="ECO:0000256" key="2">
    <source>
        <dbReference type="ARBA" id="ARBA00009209"/>
    </source>
</evidence>
<dbReference type="InterPro" id="IPR008928">
    <property type="entry name" value="6-hairpin_glycosidase_sf"/>
</dbReference>
<keyword evidence="12" id="KW-1185">Reference proteome</keyword>
<evidence type="ECO:0000256" key="1">
    <source>
        <dbReference type="ARBA" id="ARBA00000966"/>
    </source>
</evidence>
<dbReference type="Gene3D" id="1.50.10.10">
    <property type="match status" value="1"/>
</dbReference>
<evidence type="ECO:0000256" key="5">
    <source>
        <dbReference type="ARBA" id="ARBA00023001"/>
    </source>
</evidence>
<feature type="chain" id="PRO_5016662199" description="Glucanase" evidence="10">
    <location>
        <begin position="22"/>
        <end position="407"/>
    </location>
</feature>
<evidence type="ECO:0000256" key="3">
    <source>
        <dbReference type="ARBA" id="ARBA00022729"/>
    </source>
</evidence>
<dbReference type="RefSeq" id="WP_115468217.1">
    <property type="nucleotide sequence ID" value="NZ_QKRA01000004.1"/>
</dbReference>
<dbReference type="GO" id="GO:0030245">
    <property type="term" value="P:cellulose catabolic process"/>
    <property type="evidence" value="ECO:0007669"/>
    <property type="project" value="UniProtKB-KW"/>
</dbReference>
<evidence type="ECO:0000256" key="6">
    <source>
        <dbReference type="ARBA" id="ARBA00023295"/>
    </source>
</evidence>
<dbReference type="SUPFAM" id="SSF48208">
    <property type="entry name" value="Six-hairpin glycosidases"/>
    <property type="match status" value="1"/>
</dbReference>
<gene>
    <name evidence="11" type="ORF">DN730_11150</name>
</gene>
<keyword evidence="7 9" id="KW-0119">Carbohydrate metabolism</keyword>
<proteinExistence type="inferred from homology"/>
<dbReference type="InterPro" id="IPR002037">
    <property type="entry name" value="Glyco_hydro_8"/>
</dbReference>
<dbReference type="Pfam" id="PF01270">
    <property type="entry name" value="Glyco_hydro_8"/>
    <property type="match status" value="1"/>
</dbReference>
<evidence type="ECO:0000313" key="12">
    <source>
        <dbReference type="Proteomes" id="UP000254326"/>
    </source>
</evidence>
<protein>
    <recommendedName>
        <fullName evidence="9">Glucanase</fullName>
        <ecNumber evidence="9">3.2.1.-</ecNumber>
    </recommendedName>
</protein>
<feature type="active site" description="Nucleophile" evidence="8">
    <location>
        <position position="147"/>
    </location>
</feature>
<dbReference type="GO" id="GO:0008810">
    <property type="term" value="F:cellulase activity"/>
    <property type="evidence" value="ECO:0007669"/>
    <property type="project" value="UniProtKB-EC"/>
</dbReference>
<accession>A0A370U8Q8</accession>
<dbReference type="EC" id="3.2.1.-" evidence="9"/>
<organism evidence="11 12">
    <name type="scientific">Marinomonas piezotolerans</name>
    <dbReference type="NCBI Taxonomy" id="2213058"/>
    <lineage>
        <taxon>Bacteria</taxon>
        <taxon>Pseudomonadati</taxon>
        <taxon>Pseudomonadota</taxon>
        <taxon>Gammaproteobacteria</taxon>
        <taxon>Oceanospirillales</taxon>
        <taxon>Oceanospirillaceae</taxon>
        <taxon>Marinomonas</taxon>
    </lineage>
</organism>
<evidence type="ECO:0000256" key="10">
    <source>
        <dbReference type="SAM" id="SignalP"/>
    </source>
</evidence>